<name>A0ABD2Q6J4_9PLAT</name>
<evidence type="ECO:0000256" key="2">
    <source>
        <dbReference type="ARBA" id="ARBA00022741"/>
    </source>
</evidence>
<dbReference type="PANTHER" id="PTHR48012">
    <property type="entry name" value="STERILE20-LIKE KINASE, ISOFORM B-RELATED"/>
    <property type="match status" value="1"/>
</dbReference>
<evidence type="ECO:0000259" key="5">
    <source>
        <dbReference type="PROSITE" id="PS50011"/>
    </source>
</evidence>
<protein>
    <submittedName>
        <fullName evidence="6">Mitogen-activated protein kinase kinase kinase kinase 3</fullName>
    </submittedName>
</protein>
<dbReference type="Gene3D" id="1.10.510.10">
    <property type="entry name" value="Transferase(Phosphotransferase) domain 1"/>
    <property type="match status" value="1"/>
</dbReference>
<proteinExistence type="inferred from homology"/>
<keyword evidence="6" id="KW-0808">Transferase</keyword>
<dbReference type="Pfam" id="PF00069">
    <property type="entry name" value="Pkinase"/>
    <property type="match status" value="1"/>
</dbReference>
<sequence>MEFCGGFSMQDIYTITRTPVREQCIAFLSRETLKGIEYMHSQGKIHRDIKGANILLTEQGDVKIADFGVAARVTETVQRRNSFIGTPYWMAPEVAAVERKGGYDEKCDIWAVGITAIEYAELQPPMFDLHPMKALRILGGKNYKSPVLKNKQNWSSRFHSFLKLSLTKNEKRRPSAQTLLKVSQCDIYEEPCAILAVHIDCFCVSVVNEAHFVCEAHLNRHLTRQLLDDQQKHSQLQQPLSVLARSREPPTSVLDISNHRDMCDDRVPFKAEYERQMRQSTKRKQDLNAKNEIAQKLAEQRPEEEREEKRQRPADSTELMTELIKRQQEERLLLKSQPPVRTKADLNSSSAKSKWLAADPGEAVNALSKCIERKARSISPPVPTPTASTDDLCELEPEHEVSELEKICINDLLPEQKTLGFDASCQLPRLPRPTAIMQCEDAPQTPDPDSSSFSMELSTMHSATQNTLDEDLAKRDLDEEVSCSSCSTSPRGSPLSVPERRLGSLDLDFVYREAEVVDFSSRSPVTTDTGEDVSSSEGEQPQDEAEVGKENSVPCDVPMHAILTKSPTPSMRSNASSTRPGGADVISVNGMHRYPLETIPQQHRSSYSSLYSRSEDDSRSSIARSEDILADIEDVSSNFYACLYICALHFN</sequence>
<evidence type="ECO:0000313" key="6">
    <source>
        <dbReference type="EMBL" id="KAL3315078.1"/>
    </source>
</evidence>
<feature type="compositionally biased region" description="Polar residues" evidence="4">
    <location>
        <begin position="520"/>
        <end position="539"/>
    </location>
</feature>
<dbReference type="PROSITE" id="PS50011">
    <property type="entry name" value="PROTEIN_KINASE_DOM"/>
    <property type="match status" value="1"/>
</dbReference>
<keyword evidence="6" id="KW-0418">Kinase</keyword>
<dbReference type="AlphaFoldDB" id="A0ABD2Q6J4"/>
<accession>A0ABD2Q6J4</accession>
<dbReference type="GO" id="GO:0016301">
    <property type="term" value="F:kinase activity"/>
    <property type="evidence" value="ECO:0007669"/>
    <property type="project" value="UniProtKB-KW"/>
</dbReference>
<feature type="region of interest" description="Disordered" evidence="4">
    <location>
        <begin position="520"/>
        <end position="587"/>
    </location>
</feature>
<dbReference type="InterPro" id="IPR011009">
    <property type="entry name" value="Kinase-like_dom_sf"/>
</dbReference>
<feature type="compositionally biased region" description="Low complexity" evidence="4">
    <location>
        <begin position="482"/>
        <end position="496"/>
    </location>
</feature>
<comment type="similarity">
    <text evidence="1">Belongs to the protein kinase superfamily. STE Ser/Thr protein kinase family. STE20 subfamily.</text>
</comment>
<dbReference type="Proteomes" id="UP001626550">
    <property type="component" value="Unassembled WGS sequence"/>
</dbReference>
<dbReference type="PANTHER" id="PTHR48012:SF18">
    <property type="entry name" value="HAPPYHOUR, ISOFORM A"/>
    <property type="match status" value="1"/>
</dbReference>
<feature type="region of interest" description="Disordered" evidence="4">
    <location>
        <begin position="237"/>
        <end position="258"/>
    </location>
</feature>
<reference evidence="6 7" key="1">
    <citation type="submission" date="2024-11" db="EMBL/GenBank/DDBJ databases">
        <title>Adaptive evolution of stress response genes in parasites aligns with host niche diversity.</title>
        <authorList>
            <person name="Hahn C."/>
            <person name="Resl P."/>
        </authorList>
    </citation>
    <scope>NUCLEOTIDE SEQUENCE [LARGE SCALE GENOMIC DNA]</scope>
    <source>
        <strain evidence="6">EGGRZ-B1_66</strain>
        <tissue evidence="6">Body</tissue>
    </source>
</reference>
<feature type="region of interest" description="Disordered" evidence="4">
    <location>
        <begin position="480"/>
        <end position="499"/>
    </location>
</feature>
<evidence type="ECO:0000256" key="4">
    <source>
        <dbReference type="SAM" id="MobiDB-lite"/>
    </source>
</evidence>
<feature type="compositionally biased region" description="Polar residues" evidence="4">
    <location>
        <begin position="447"/>
        <end position="463"/>
    </location>
</feature>
<comment type="caution">
    <text evidence="6">The sequence shown here is derived from an EMBL/GenBank/DDBJ whole genome shotgun (WGS) entry which is preliminary data.</text>
</comment>
<feature type="compositionally biased region" description="Basic and acidic residues" evidence="4">
    <location>
        <begin position="298"/>
        <end position="315"/>
    </location>
</feature>
<evidence type="ECO:0000313" key="7">
    <source>
        <dbReference type="Proteomes" id="UP001626550"/>
    </source>
</evidence>
<dbReference type="GO" id="GO:0005524">
    <property type="term" value="F:ATP binding"/>
    <property type="evidence" value="ECO:0007669"/>
    <property type="project" value="UniProtKB-KW"/>
</dbReference>
<dbReference type="EMBL" id="JBJKFK010000833">
    <property type="protein sequence ID" value="KAL3315078.1"/>
    <property type="molecule type" value="Genomic_DNA"/>
</dbReference>
<feature type="domain" description="Protein kinase" evidence="5">
    <location>
        <begin position="1"/>
        <end position="189"/>
    </location>
</feature>
<feature type="region of interest" description="Disordered" evidence="4">
    <location>
        <begin position="295"/>
        <end position="318"/>
    </location>
</feature>
<organism evidence="6 7">
    <name type="scientific">Cichlidogyrus casuarinus</name>
    <dbReference type="NCBI Taxonomy" id="1844966"/>
    <lineage>
        <taxon>Eukaryota</taxon>
        <taxon>Metazoa</taxon>
        <taxon>Spiralia</taxon>
        <taxon>Lophotrochozoa</taxon>
        <taxon>Platyhelminthes</taxon>
        <taxon>Monogenea</taxon>
        <taxon>Monopisthocotylea</taxon>
        <taxon>Dactylogyridea</taxon>
        <taxon>Ancyrocephalidae</taxon>
        <taxon>Cichlidogyrus</taxon>
    </lineage>
</organism>
<feature type="compositionally biased region" description="Polar residues" evidence="4">
    <location>
        <begin position="565"/>
        <end position="579"/>
    </location>
</feature>
<evidence type="ECO:0000256" key="1">
    <source>
        <dbReference type="ARBA" id="ARBA00008874"/>
    </source>
</evidence>
<feature type="region of interest" description="Disordered" evidence="4">
    <location>
        <begin position="439"/>
        <end position="463"/>
    </location>
</feature>
<dbReference type="InterPro" id="IPR050629">
    <property type="entry name" value="STE20/SPS1-PAK"/>
</dbReference>
<dbReference type="SUPFAM" id="SSF56112">
    <property type="entry name" value="Protein kinase-like (PK-like)"/>
    <property type="match status" value="1"/>
</dbReference>
<keyword evidence="2" id="KW-0547">Nucleotide-binding</keyword>
<keyword evidence="3" id="KW-0067">ATP-binding</keyword>
<dbReference type="SMART" id="SM00220">
    <property type="entry name" value="S_TKc"/>
    <property type="match status" value="1"/>
</dbReference>
<dbReference type="InterPro" id="IPR000719">
    <property type="entry name" value="Prot_kinase_dom"/>
</dbReference>
<evidence type="ECO:0000256" key="3">
    <source>
        <dbReference type="ARBA" id="ARBA00022840"/>
    </source>
</evidence>
<keyword evidence="7" id="KW-1185">Reference proteome</keyword>
<gene>
    <name evidence="6" type="primary">MAP4K3_2</name>
    <name evidence="6" type="ORF">Ciccas_006291</name>
</gene>